<name>A0A2H4SA15_CORMI</name>
<dbReference type="AlphaFoldDB" id="A0A2H4SA15"/>
<feature type="signal peptide" evidence="2">
    <location>
        <begin position="1"/>
        <end position="21"/>
    </location>
</feature>
<keyword evidence="2" id="KW-0732">Signal</keyword>
<dbReference type="OrthoDB" id="4870759at2759"/>
<dbReference type="VEuPathDB" id="FungiDB:CCM_02846"/>
<organism evidence="3 4">
    <name type="scientific">Cordyceps militaris</name>
    <name type="common">Caterpillar fungus</name>
    <name type="synonym">Clavaria militaris</name>
    <dbReference type="NCBI Taxonomy" id="73501"/>
    <lineage>
        <taxon>Eukaryota</taxon>
        <taxon>Fungi</taxon>
        <taxon>Dikarya</taxon>
        <taxon>Ascomycota</taxon>
        <taxon>Pezizomycotina</taxon>
        <taxon>Sordariomycetes</taxon>
        <taxon>Hypocreomycetidae</taxon>
        <taxon>Hypocreales</taxon>
        <taxon>Cordycipitaceae</taxon>
        <taxon>Cordyceps</taxon>
    </lineage>
</organism>
<dbReference type="VEuPathDB" id="FungiDB:A9K55_006103"/>
<reference evidence="3 4" key="1">
    <citation type="journal article" date="2017" name="BMC Genomics">
        <title>Chromosome level assembly and secondary metabolite potential of the parasitic fungus Cordyceps militaris.</title>
        <authorList>
            <person name="Kramer G.J."/>
            <person name="Nodwell J.R."/>
        </authorList>
    </citation>
    <scope>NUCLEOTIDE SEQUENCE [LARGE SCALE GENOMIC DNA]</scope>
    <source>
        <strain evidence="3 4">ATCC 34164</strain>
    </source>
</reference>
<evidence type="ECO:0000256" key="2">
    <source>
        <dbReference type="SAM" id="SignalP"/>
    </source>
</evidence>
<gene>
    <name evidence="3" type="ORF">A9K55_006103</name>
</gene>
<feature type="chain" id="PRO_5014171696" evidence="2">
    <location>
        <begin position="22"/>
        <end position="308"/>
    </location>
</feature>
<dbReference type="EMBL" id="CP023323">
    <property type="protein sequence ID" value="ATY59940.1"/>
    <property type="molecule type" value="Genomic_DNA"/>
</dbReference>
<evidence type="ECO:0000313" key="4">
    <source>
        <dbReference type="Proteomes" id="UP000323067"/>
    </source>
</evidence>
<proteinExistence type="predicted"/>
<protein>
    <submittedName>
        <fullName evidence="3">Uncharacterized protein</fullName>
    </submittedName>
</protein>
<evidence type="ECO:0000256" key="1">
    <source>
        <dbReference type="SAM" id="MobiDB-lite"/>
    </source>
</evidence>
<accession>A0A2H4SA15</accession>
<dbReference type="Proteomes" id="UP000323067">
    <property type="component" value="Chromosome vi"/>
</dbReference>
<sequence>MHRFSLNVLAPALLYSHGALAVEFAQLAIGWCLDHPGAEAGYAQCISKIVCKASGQTGSTNPDAVACVSYGECDCSRFKDDGSNEYFQCISNPNCAACTSPDATPAPPASSIYGLETVAPGTYSVTFDGTIKTVVVPSPTATTTEFITVTAMSTLTLTITQDPTTRTTRVQTSTHKTTTSTLPTQTTADTTGSTAPVPTAPPTCPSYCTCEPKYGYPDTYENCLQQPECAGCGIPFPPLPDPVPEPTTFWKNSTTTSSTKPTPSCSASCDCSQIKDKSSDAYFQCITDPNCERCLIGGRQSGKQPYEK</sequence>
<feature type="region of interest" description="Disordered" evidence="1">
    <location>
        <begin position="166"/>
        <end position="197"/>
    </location>
</feature>
<evidence type="ECO:0000313" key="3">
    <source>
        <dbReference type="EMBL" id="ATY59940.1"/>
    </source>
</evidence>